<comment type="subunit">
    <text evidence="4 5">Homodimer.</text>
</comment>
<evidence type="ECO:0000256" key="5">
    <source>
        <dbReference type="RuleBase" id="RU361200"/>
    </source>
</evidence>
<sequence>MSETKLKNDSDSGSDPQTILPGSTIGMVGGGQLGRMFAIAATQMGYQVVVFCETEQEPAAQIAHRCVFGRLNNMDAVEAFANQCNVITLEFENIPEATIAKCQQYAPTYPSSDVLATAQDRLREKNTIQNAGLPVAPFAKVVDAETLATASEAVGLPLILKTARSGYDGKGQHRINTLADAENVDWSLCDEWVAEQLIAFDREVSVVVARTVDGRTSTFPIFENDHVNHILDVTMIPATLSDSVQQKAREIAIATAQALDVVGLLCVEMFVRSDAEGNEEVIINEVAPRPHNSGHLTIEACHTSQFEQHVRAVCGLPLGNTDMICGGAAMANLLGDVWGDETHTPPWDRALDVDAVKLHLYGKVHPKPGRKMGHLTCVGESRDTVVEKVREARRRLTSSSSV</sequence>
<dbReference type="SUPFAM" id="SSF56059">
    <property type="entry name" value="Glutathione synthetase ATP-binding domain-like"/>
    <property type="match status" value="1"/>
</dbReference>
<evidence type="ECO:0000313" key="8">
    <source>
        <dbReference type="EMBL" id="GAA4445519.1"/>
    </source>
</evidence>
<comment type="function">
    <text evidence="5">Catalyzes the ATP-dependent conversion of 5-aminoimidazole ribonucleotide (AIR) and HCO(3)- to N5-carboxyaminoimidazole ribonucleotide (N5-CAIR).</text>
</comment>
<dbReference type="Proteomes" id="UP001500840">
    <property type="component" value="Unassembled WGS sequence"/>
</dbReference>
<gene>
    <name evidence="4 5" type="primary">purK</name>
    <name evidence="8" type="ORF">GCM10023156_05180</name>
</gene>
<dbReference type="PANTHER" id="PTHR11609">
    <property type="entry name" value="PURINE BIOSYNTHESIS PROTEIN 6/7, PUR6/7"/>
    <property type="match status" value="1"/>
</dbReference>
<keyword evidence="2 4" id="KW-0658">Purine biosynthesis</keyword>
<feature type="compositionally biased region" description="Polar residues" evidence="6">
    <location>
        <begin position="11"/>
        <end position="21"/>
    </location>
</feature>
<dbReference type="PROSITE" id="PS50975">
    <property type="entry name" value="ATP_GRASP"/>
    <property type="match status" value="1"/>
</dbReference>
<evidence type="ECO:0000313" key="9">
    <source>
        <dbReference type="Proteomes" id="UP001500840"/>
    </source>
</evidence>
<dbReference type="NCBIfam" id="NF004676">
    <property type="entry name" value="PRK06019.1-2"/>
    <property type="match status" value="1"/>
</dbReference>
<feature type="binding site" evidence="4">
    <location>
        <position position="203"/>
    </location>
    <ligand>
        <name>ATP</name>
        <dbReference type="ChEBI" id="CHEBI:30616"/>
    </ligand>
</feature>
<dbReference type="Gene3D" id="3.40.50.20">
    <property type="match status" value="1"/>
</dbReference>
<comment type="caution">
    <text evidence="8">The sequence shown here is derived from an EMBL/GenBank/DDBJ whole genome shotgun (WGS) entry which is preliminary data.</text>
</comment>
<comment type="function">
    <text evidence="4">Catalyzes the ATP-dependent conversion of 5-aminoimidazole ribonucleotide (AIR) and HCO(3)(-) to N5-carboxyaminoimidazole ribonucleotide (N5-CAIR).</text>
</comment>
<dbReference type="Pfam" id="PF22660">
    <property type="entry name" value="RS_preATP-grasp-like"/>
    <property type="match status" value="1"/>
</dbReference>
<feature type="binding site" evidence="4">
    <location>
        <begin position="195"/>
        <end position="198"/>
    </location>
    <ligand>
        <name>ATP</name>
        <dbReference type="ChEBI" id="CHEBI:30616"/>
    </ligand>
</feature>
<dbReference type="InterPro" id="IPR016185">
    <property type="entry name" value="PreATP-grasp_dom_sf"/>
</dbReference>
<feature type="binding site" evidence="4">
    <location>
        <position position="121"/>
    </location>
    <ligand>
        <name>ATP</name>
        <dbReference type="ChEBI" id="CHEBI:30616"/>
    </ligand>
</feature>
<dbReference type="Gene3D" id="3.30.470.20">
    <property type="entry name" value="ATP-grasp fold, B domain"/>
    <property type="match status" value="1"/>
</dbReference>
<evidence type="ECO:0000256" key="3">
    <source>
        <dbReference type="ARBA" id="ARBA00022840"/>
    </source>
</evidence>
<evidence type="ECO:0000256" key="1">
    <source>
        <dbReference type="ARBA" id="ARBA00022741"/>
    </source>
</evidence>
<keyword evidence="1 4" id="KW-0547">Nucleotide-binding</keyword>
<proteinExistence type="inferred from homology"/>
<feature type="domain" description="ATP-grasp" evidence="7">
    <location>
        <begin position="125"/>
        <end position="314"/>
    </location>
</feature>
<keyword evidence="3 4" id="KW-0067">ATP-binding</keyword>
<dbReference type="InterPro" id="IPR011761">
    <property type="entry name" value="ATP-grasp"/>
</dbReference>
<evidence type="ECO:0000256" key="2">
    <source>
        <dbReference type="ARBA" id="ARBA00022755"/>
    </source>
</evidence>
<feature type="binding site" evidence="4">
    <location>
        <position position="226"/>
    </location>
    <ligand>
        <name>ATP</name>
        <dbReference type="ChEBI" id="CHEBI:30616"/>
    </ligand>
</feature>
<dbReference type="InterPro" id="IPR005875">
    <property type="entry name" value="PurK"/>
</dbReference>
<evidence type="ECO:0000256" key="6">
    <source>
        <dbReference type="SAM" id="MobiDB-lite"/>
    </source>
</evidence>
<protein>
    <recommendedName>
        <fullName evidence="4 5">N5-carboxyaminoimidazole ribonucleotide synthase</fullName>
        <shortName evidence="4 5">N5-CAIR synthase</shortName>
        <ecNumber evidence="4 5">6.3.4.18</ecNumber>
    </recommendedName>
    <alternativeName>
        <fullName evidence="4 5">5-(carboxyamino)imidazole ribonucleotide synthetase</fullName>
    </alternativeName>
</protein>
<reference evidence="9" key="1">
    <citation type="journal article" date="2019" name="Int. J. Syst. Evol. Microbiol.">
        <title>The Global Catalogue of Microorganisms (GCM) 10K type strain sequencing project: providing services to taxonomists for standard genome sequencing and annotation.</title>
        <authorList>
            <consortium name="The Broad Institute Genomics Platform"/>
            <consortium name="The Broad Institute Genome Sequencing Center for Infectious Disease"/>
            <person name="Wu L."/>
            <person name="Ma J."/>
        </authorList>
    </citation>
    <scope>NUCLEOTIDE SEQUENCE [LARGE SCALE GENOMIC DNA]</scope>
    <source>
        <strain evidence="9">JCM 17759</strain>
    </source>
</reference>
<keyword evidence="9" id="KW-1185">Reference proteome</keyword>
<dbReference type="NCBIfam" id="TIGR01161">
    <property type="entry name" value="purK"/>
    <property type="match status" value="1"/>
</dbReference>
<dbReference type="PANTHER" id="PTHR11609:SF5">
    <property type="entry name" value="PHOSPHORIBOSYLAMINOIMIDAZOLE CARBOXYLASE"/>
    <property type="match status" value="1"/>
</dbReference>
<dbReference type="Pfam" id="PF02222">
    <property type="entry name" value="ATP-grasp"/>
    <property type="match status" value="1"/>
</dbReference>
<organism evidence="8 9">
    <name type="scientific">Novipirellula rosea</name>
    <dbReference type="NCBI Taxonomy" id="1031540"/>
    <lineage>
        <taxon>Bacteria</taxon>
        <taxon>Pseudomonadati</taxon>
        <taxon>Planctomycetota</taxon>
        <taxon>Planctomycetia</taxon>
        <taxon>Pirellulales</taxon>
        <taxon>Pirellulaceae</taxon>
        <taxon>Novipirellula</taxon>
    </lineage>
</organism>
<dbReference type="HAMAP" id="MF_01928">
    <property type="entry name" value="PurK"/>
    <property type="match status" value="1"/>
</dbReference>
<feature type="binding site" evidence="4">
    <location>
        <position position="161"/>
    </location>
    <ligand>
        <name>ATP</name>
        <dbReference type="ChEBI" id="CHEBI:30616"/>
    </ligand>
</feature>
<dbReference type="InterPro" id="IPR040686">
    <property type="entry name" value="PurK_C"/>
</dbReference>
<dbReference type="Pfam" id="PF17769">
    <property type="entry name" value="PurK_C"/>
    <property type="match status" value="1"/>
</dbReference>
<dbReference type="InterPro" id="IPR054350">
    <property type="entry name" value="PurT/PurK_preATP-grasp"/>
</dbReference>
<dbReference type="SUPFAM" id="SSF51246">
    <property type="entry name" value="Rudiment single hybrid motif"/>
    <property type="match status" value="1"/>
</dbReference>
<dbReference type="EC" id="6.3.4.18" evidence="4 5"/>
<dbReference type="NCBIfam" id="NF004675">
    <property type="entry name" value="PRK06019.1-1"/>
    <property type="match status" value="1"/>
</dbReference>
<feature type="binding site" evidence="4">
    <location>
        <begin position="284"/>
        <end position="285"/>
    </location>
    <ligand>
        <name>ATP</name>
        <dbReference type="ChEBI" id="CHEBI:30616"/>
    </ligand>
</feature>
<dbReference type="Gene3D" id="3.30.1490.20">
    <property type="entry name" value="ATP-grasp fold, A domain"/>
    <property type="match status" value="1"/>
</dbReference>
<accession>A0ABP8M8X9</accession>
<feature type="region of interest" description="Disordered" evidence="6">
    <location>
        <begin position="1"/>
        <end position="22"/>
    </location>
</feature>
<feature type="compositionally biased region" description="Basic and acidic residues" evidence="6">
    <location>
        <begin position="1"/>
        <end position="10"/>
    </location>
</feature>
<dbReference type="InterPro" id="IPR003135">
    <property type="entry name" value="ATP-grasp_carboxylate-amine"/>
</dbReference>
<name>A0ABP8M8X9_9BACT</name>
<comment type="similarity">
    <text evidence="4 5">Belongs to the PurK/PurT family.</text>
</comment>
<comment type="catalytic activity">
    <reaction evidence="4 5">
        <text>5-amino-1-(5-phospho-beta-D-ribosyl)imidazole + hydrogencarbonate + ATP = 5-carboxyamino-1-(5-phospho-D-ribosyl)imidazole + ADP + phosphate + 2 H(+)</text>
        <dbReference type="Rhea" id="RHEA:19317"/>
        <dbReference type="ChEBI" id="CHEBI:15378"/>
        <dbReference type="ChEBI" id="CHEBI:17544"/>
        <dbReference type="ChEBI" id="CHEBI:30616"/>
        <dbReference type="ChEBI" id="CHEBI:43474"/>
        <dbReference type="ChEBI" id="CHEBI:58730"/>
        <dbReference type="ChEBI" id="CHEBI:137981"/>
        <dbReference type="ChEBI" id="CHEBI:456216"/>
        <dbReference type="EC" id="6.3.4.18"/>
    </reaction>
</comment>
<feature type="binding site" evidence="4">
    <location>
        <begin position="166"/>
        <end position="172"/>
    </location>
    <ligand>
        <name>ATP</name>
        <dbReference type="ChEBI" id="CHEBI:30616"/>
    </ligand>
</feature>
<evidence type="ECO:0000256" key="4">
    <source>
        <dbReference type="HAMAP-Rule" id="MF_01928"/>
    </source>
</evidence>
<evidence type="ECO:0000259" key="7">
    <source>
        <dbReference type="PROSITE" id="PS50975"/>
    </source>
</evidence>
<keyword evidence="4 5" id="KW-0436">Ligase</keyword>
<dbReference type="NCBIfam" id="NF004679">
    <property type="entry name" value="PRK06019.1-5"/>
    <property type="match status" value="1"/>
</dbReference>
<comment type="pathway">
    <text evidence="4 5">Purine metabolism; IMP biosynthesis via de novo pathway; 5-amino-1-(5-phospho-D-ribosyl)imidazole-4-carboxylate from 5-amino-1-(5-phospho-D-ribosyl)imidazole (N5-CAIR route): step 1/2.</text>
</comment>
<dbReference type="InterPro" id="IPR013815">
    <property type="entry name" value="ATP_grasp_subdomain_1"/>
</dbReference>
<dbReference type="RefSeq" id="WP_425571237.1">
    <property type="nucleotide sequence ID" value="NZ_BAABGA010000008.1"/>
</dbReference>
<dbReference type="EMBL" id="BAABGA010000008">
    <property type="protein sequence ID" value="GAA4445519.1"/>
    <property type="molecule type" value="Genomic_DNA"/>
</dbReference>
<dbReference type="SUPFAM" id="SSF52440">
    <property type="entry name" value="PreATP-grasp domain"/>
    <property type="match status" value="1"/>
</dbReference>
<dbReference type="InterPro" id="IPR011054">
    <property type="entry name" value="Rudment_hybrid_motif"/>
</dbReference>